<dbReference type="PANTHER" id="PTHR30270">
    <property type="entry name" value="THIAMINE-MONOPHOSPHATE KINASE"/>
    <property type="match status" value="1"/>
</dbReference>
<feature type="binding site" evidence="1">
    <location>
        <position position="224"/>
    </location>
    <ligand>
        <name>ATP</name>
        <dbReference type="ChEBI" id="CHEBI:30616"/>
    </ligand>
</feature>
<dbReference type="CDD" id="cd02194">
    <property type="entry name" value="ThiL"/>
    <property type="match status" value="1"/>
</dbReference>
<feature type="binding site" evidence="1">
    <location>
        <position position="34"/>
    </location>
    <ligand>
        <name>Mg(2+)</name>
        <dbReference type="ChEBI" id="CHEBI:18420"/>
        <label>3</label>
    </ligand>
</feature>
<feature type="binding site" evidence="1">
    <location>
        <position position="34"/>
    </location>
    <ligand>
        <name>Mg(2+)</name>
        <dbReference type="ChEBI" id="CHEBI:18420"/>
        <label>4</label>
    </ligand>
</feature>
<keyword evidence="1" id="KW-0067">ATP-binding</keyword>
<feature type="domain" description="PurM-like C-terminal" evidence="3">
    <location>
        <begin position="158"/>
        <end position="316"/>
    </location>
</feature>
<feature type="binding site" evidence="1">
    <location>
        <position position="49"/>
    </location>
    <ligand>
        <name>Mg(2+)</name>
        <dbReference type="ChEBI" id="CHEBI:18420"/>
        <label>4</label>
    </ligand>
</feature>
<name>A0A832IAV6_UNCEI</name>
<keyword evidence="1 4" id="KW-0418">Kinase</keyword>
<dbReference type="Gene3D" id="3.30.1330.10">
    <property type="entry name" value="PurM-like, N-terminal domain"/>
    <property type="match status" value="1"/>
</dbReference>
<reference evidence="4" key="1">
    <citation type="journal article" date="2020" name="mSystems">
        <title>Genome- and Community-Level Interaction Insights into Carbon Utilization and Element Cycling Functions of Hydrothermarchaeota in Hydrothermal Sediment.</title>
        <authorList>
            <person name="Zhou Z."/>
            <person name="Liu Y."/>
            <person name="Xu W."/>
            <person name="Pan J."/>
            <person name="Luo Z.H."/>
            <person name="Li M."/>
        </authorList>
    </citation>
    <scope>NUCLEOTIDE SEQUENCE [LARGE SCALE GENOMIC DNA]</scope>
    <source>
        <strain evidence="4">SpSt-381</strain>
    </source>
</reference>
<comment type="caution">
    <text evidence="1">Lacks conserved residue(s) required for the propagation of feature annotation.</text>
</comment>
<dbReference type="GO" id="GO:0009229">
    <property type="term" value="P:thiamine diphosphate biosynthetic process"/>
    <property type="evidence" value="ECO:0007669"/>
    <property type="project" value="UniProtKB-UniRule"/>
</dbReference>
<evidence type="ECO:0000256" key="1">
    <source>
        <dbReference type="HAMAP-Rule" id="MF_02128"/>
    </source>
</evidence>
<comment type="similarity">
    <text evidence="1">Belongs to the thiamine-monophosphate kinase family.</text>
</comment>
<feature type="binding site" evidence="1">
    <location>
        <position position="275"/>
    </location>
    <ligand>
        <name>substrate</name>
    </ligand>
</feature>
<dbReference type="PANTHER" id="PTHR30270:SF0">
    <property type="entry name" value="THIAMINE-MONOPHOSPHATE KINASE"/>
    <property type="match status" value="1"/>
</dbReference>
<feature type="binding site" evidence="1">
    <location>
        <position position="225"/>
    </location>
    <ligand>
        <name>Mg(2+)</name>
        <dbReference type="ChEBI" id="CHEBI:18420"/>
        <label>5</label>
    </ligand>
</feature>
<dbReference type="InterPro" id="IPR006283">
    <property type="entry name" value="ThiL-like"/>
</dbReference>
<keyword evidence="1" id="KW-0479">Metal-binding</keyword>
<dbReference type="GO" id="GO:0009030">
    <property type="term" value="F:thiamine-phosphate kinase activity"/>
    <property type="evidence" value="ECO:0007669"/>
    <property type="project" value="UniProtKB-UniRule"/>
</dbReference>
<comment type="caution">
    <text evidence="4">The sequence shown here is derived from an EMBL/GenBank/DDBJ whole genome shotgun (WGS) entry which is preliminary data.</text>
</comment>
<feature type="binding site" evidence="1">
    <location>
        <position position="332"/>
    </location>
    <ligand>
        <name>substrate</name>
    </ligand>
</feature>
<dbReference type="GO" id="GO:0005524">
    <property type="term" value="F:ATP binding"/>
    <property type="evidence" value="ECO:0007669"/>
    <property type="project" value="UniProtKB-UniRule"/>
</dbReference>
<dbReference type="InterPro" id="IPR010918">
    <property type="entry name" value="PurM-like_C_dom"/>
</dbReference>
<dbReference type="InterPro" id="IPR036676">
    <property type="entry name" value="PurM-like_C_sf"/>
</dbReference>
<dbReference type="InterPro" id="IPR036921">
    <property type="entry name" value="PurM-like_N_sf"/>
</dbReference>
<keyword evidence="1 4" id="KW-0808">Transferase</keyword>
<gene>
    <name evidence="1 4" type="primary">thiL</name>
    <name evidence="4" type="ORF">ENR23_09595</name>
</gene>
<dbReference type="UniPathway" id="UPA00060">
    <property type="reaction ID" value="UER00142"/>
</dbReference>
<evidence type="ECO:0000313" key="4">
    <source>
        <dbReference type="EMBL" id="HGZ43662.1"/>
    </source>
</evidence>
<dbReference type="InterPro" id="IPR016188">
    <property type="entry name" value="PurM-like_N"/>
</dbReference>
<feature type="binding site" evidence="1">
    <location>
        <position position="51"/>
    </location>
    <ligand>
        <name>Mg(2+)</name>
        <dbReference type="ChEBI" id="CHEBI:18420"/>
        <label>2</label>
    </ligand>
</feature>
<feature type="binding site" evidence="1">
    <location>
        <position position="80"/>
    </location>
    <ligand>
        <name>Mg(2+)</name>
        <dbReference type="ChEBI" id="CHEBI:18420"/>
        <label>3</label>
    </ligand>
</feature>
<dbReference type="PIRSF" id="PIRSF005303">
    <property type="entry name" value="Thiam_monoph_kin"/>
    <property type="match status" value="1"/>
</dbReference>
<dbReference type="GO" id="GO:0009228">
    <property type="term" value="P:thiamine biosynthetic process"/>
    <property type="evidence" value="ECO:0007669"/>
    <property type="project" value="UniProtKB-KW"/>
</dbReference>
<keyword evidence="1" id="KW-0547">Nucleotide-binding</keyword>
<keyword evidence="1" id="KW-0784">Thiamine biosynthesis</keyword>
<dbReference type="NCBIfam" id="TIGR01379">
    <property type="entry name" value="thiL"/>
    <property type="match status" value="1"/>
</dbReference>
<dbReference type="AlphaFoldDB" id="A0A832IAV6"/>
<comment type="function">
    <text evidence="1">Catalyzes the ATP-dependent phosphorylation of thiamine-monophosphate (TMP) to form thiamine-pyrophosphate (TPP), the active form of vitamin B1.</text>
</comment>
<feature type="binding site" evidence="1">
    <location>
        <position position="154"/>
    </location>
    <ligand>
        <name>ATP</name>
        <dbReference type="ChEBI" id="CHEBI:30616"/>
    </ligand>
</feature>
<comment type="catalytic activity">
    <reaction evidence="1">
        <text>thiamine phosphate + ATP = thiamine diphosphate + ADP</text>
        <dbReference type="Rhea" id="RHEA:15913"/>
        <dbReference type="ChEBI" id="CHEBI:30616"/>
        <dbReference type="ChEBI" id="CHEBI:37575"/>
        <dbReference type="ChEBI" id="CHEBI:58937"/>
        <dbReference type="ChEBI" id="CHEBI:456216"/>
        <dbReference type="EC" id="2.7.4.16"/>
    </reaction>
</comment>
<keyword evidence="1" id="KW-0460">Magnesium</keyword>
<dbReference type="SUPFAM" id="SSF56042">
    <property type="entry name" value="PurM C-terminal domain-like"/>
    <property type="match status" value="1"/>
</dbReference>
<dbReference type="Pfam" id="PF00586">
    <property type="entry name" value="AIRS"/>
    <property type="match status" value="1"/>
</dbReference>
<feature type="binding site" evidence="1">
    <location>
        <position position="51"/>
    </location>
    <ligand>
        <name>Mg(2+)</name>
        <dbReference type="ChEBI" id="CHEBI:18420"/>
        <label>1</label>
    </ligand>
</feature>
<sequence length="337" mass="34735">MPTLRDLGEFEAIRRLVRARGPEDPDVLLGPGDDAALLRPHPGEALAVTVDAFVEGRHWLPAWLSPRGVGARLAAANLSDLAAMAARPRWALLSFGLRADHDADALLELQGGVVEALAPFRAAIVGGNLAGVEGAEWVSLTLVGGVAEARAWTRSGARPGDLLAVTGRPGRAGAGLALARALGPARRAEIASELLDAWLQPVPRVAFALALAPAGAVTAAVDVSDGVAADLERLCEASGTGATLEAEAWPADDALEGAAQDLGVPVDALRFAPSDDYELLLAVDPAGRAACERAARETGAPLAFVGRFTDAPGVIVERGPDGRERALAGAGWDHFAR</sequence>
<dbReference type="GO" id="GO:0000287">
    <property type="term" value="F:magnesium ion binding"/>
    <property type="evidence" value="ECO:0007669"/>
    <property type="project" value="UniProtKB-UniRule"/>
</dbReference>
<feature type="binding site" evidence="1">
    <location>
        <position position="128"/>
    </location>
    <ligand>
        <name>Mg(2+)</name>
        <dbReference type="ChEBI" id="CHEBI:18420"/>
        <label>1</label>
    </ligand>
</feature>
<accession>A0A832IAV6</accession>
<dbReference type="EC" id="2.7.4.16" evidence="1"/>
<comment type="miscellaneous">
    <text evidence="1">Reaction mechanism of ThiL seems to utilize a direct, inline transfer of the gamma-phosphate of ATP to TMP rather than a phosphorylated enzyme intermediate.</text>
</comment>
<dbReference type="SUPFAM" id="SSF55326">
    <property type="entry name" value="PurM N-terminal domain-like"/>
    <property type="match status" value="1"/>
</dbReference>
<dbReference type="HAMAP" id="MF_02128">
    <property type="entry name" value="TMP_kinase"/>
    <property type="match status" value="1"/>
</dbReference>
<feature type="binding site" evidence="1">
    <location>
        <position position="222"/>
    </location>
    <ligand>
        <name>Mg(2+)</name>
        <dbReference type="ChEBI" id="CHEBI:18420"/>
        <label>3</label>
    </ligand>
</feature>
<evidence type="ECO:0000259" key="2">
    <source>
        <dbReference type="Pfam" id="PF00586"/>
    </source>
</evidence>
<feature type="domain" description="PurM-like N-terminal" evidence="2">
    <location>
        <begin position="32"/>
        <end position="144"/>
    </location>
</feature>
<dbReference type="Gene3D" id="3.90.650.10">
    <property type="entry name" value="PurM-like C-terminal domain"/>
    <property type="match status" value="1"/>
</dbReference>
<comment type="pathway">
    <text evidence="1">Cofactor biosynthesis; thiamine diphosphate biosynthesis; thiamine diphosphate from thiamine phosphate: step 1/1.</text>
</comment>
<feature type="binding site" evidence="1">
    <location>
        <position position="80"/>
    </location>
    <ligand>
        <name>Mg(2+)</name>
        <dbReference type="ChEBI" id="CHEBI:18420"/>
        <label>2</label>
    </ligand>
</feature>
<dbReference type="Pfam" id="PF02769">
    <property type="entry name" value="AIRS_C"/>
    <property type="match status" value="1"/>
</dbReference>
<protein>
    <recommendedName>
        <fullName evidence="1">Thiamine-monophosphate kinase</fullName>
        <shortName evidence="1">TMP kinase</shortName>
        <shortName evidence="1">Thiamine-phosphate kinase</shortName>
        <ecNumber evidence="1">2.7.4.16</ecNumber>
    </recommendedName>
</protein>
<evidence type="ECO:0000259" key="3">
    <source>
        <dbReference type="Pfam" id="PF02769"/>
    </source>
</evidence>
<feature type="binding site" evidence="1">
    <location>
        <position position="80"/>
    </location>
    <ligand>
        <name>Mg(2+)</name>
        <dbReference type="ChEBI" id="CHEBI:18420"/>
        <label>4</label>
    </ligand>
</feature>
<feature type="binding site" evidence="1">
    <location>
        <position position="58"/>
    </location>
    <ligand>
        <name>substrate</name>
    </ligand>
</feature>
<organism evidence="4">
    <name type="scientific">Eiseniibacteriota bacterium</name>
    <dbReference type="NCBI Taxonomy" id="2212470"/>
    <lineage>
        <taxon>Bacteria</taxon>
        <taxon>Candidatus Eiseniibacteriota</taxon>
    </lineage>
</organism>
<dbReference type="EMBL" id="DSQF01000019">
    <property type="protein sequence ID" value="HGZ43662.1"/>
    <property type="molecule type" value="Genomic_DNA"/>
</dbReference>
<feature type="binding site" evidence="1">
    <location>
        <begin position="127"/>
        <end position="128"/>
    </location>
    <ligand>
        <name>ATP</name>
        <dbReference type="ChEBI" id="CHEBI:30616"/>
    </ligand>
</feature>
<proteinExistence type="inferred from homology"/>